<accession>A0ABZ1YJ09</accession>
<gene>
    <name evidence="2" type="ORF">OG563_23775</name>
</gene>
<organism evidence="2 3">
    <name type="scientific">Nocardia vinacea</name>
    <dbReference type="NCBI Taxonomy" id="96468"/>
    <lineage>
        <taxon>Bacteria</taxon>
        <taxon>Bacillati</taxon>
        <taxon>Actinomycetota</taxon>
        <taxon>Actinomycetes</taxon>
        <taxon>Mycobacteriales</taxon>
        <taxon>Nocardiaceae</taxon>
        <taxon>Nocardia</taxon>
    </lineage>
</organism>
<sequence>MAFAVPTGLAQKVKEHIDDGQAIDLGTPVAPAACIRSRPTITWSNTVSESDTGKPAGVEIPLPGKK</sequence>
<evidence type="ECO:0000313" key="2">
    <source>
        <dbReference type="EMBL" id="WUV42295.1"/>
    </source>
</evidence>
<protein>
    <submittedName>
        <fullName evidence="2">Uncharacterized protein</fullName>
    </submittedName>
</protein>
<name>A0ABZ1YJ09_9NOCA</name>
<dbReference type="RefSeq" id="WP_329405113.1">
    <property type="nucleotide sequence ID" value="NZ_CP109441.1"/>
</dbReference>
<reference evidence="2" key="1">
    <citation type="submission" date="2022-10" db="EMBL/GenBank/DDBJ databases">
        <title>The complete genomes of actinobacterial strains from the NBC collection.</title>
        <authorList>
            <person name="Joergensen T.S."/>
            <person name="Alvarez Arevalo M."/>
            <person name="Sterndorff E.B."/>
            <person name="Faurdal D."/>
            <person name="Vuksanovic O."/>
            <person name="Mourched A.-S."/>
            <person name="Charusanti P."/>
            <person name="Shaw S."/>
            <person name="Blin K."/>
            <person name="Weber T."/>
        </authorList>
    </citation>
    <scope>NUCLEOTIDE SEQUENCE</scope>
    <source>
        <strain evidence="2">NBC_01482</strain>
    </source>
</reference>
<dbReference type="EMBL" id="CP109441">
    <property type="protein sequence ID" value="WUV42295.1"/>
    <property type="molecule type" value="Genomic_DNA"/>
</dbReference>
<evidence type="ECO:0000313" key="3">
    <source>
        <dbReference type="Proteomes" id="UP001432062"/>
    </source>
</evidence>
<proteinExistence type="predicted"/>
<feature type="region of interest" description="Disordered" evidence="1">
    <location>
        <begin position="45"/>
        <end position="66"/>
    </location>
</feature>
<dbReference type="Proteomes" id="UP001432062">
    <property type="component" value="Chromosome"/>
</dbReference>
<evidence type="ECO:0000256" key="1">
    <source>
        <dbReference type="SAM" id="MobiDB-lite"/>
    </source>
</evidence>
<keyword evidence="3" id="KW-1185">Reference proteome</keyword>